<feature type="domain" description="DNA methylase N-4/N-6" evidence="7">
    <location>
        <begin position="119"/>
        <end position="462"/>
    </location>
</feature>
<evidence type="ECO:0000256" key="2">
    <source>
        <dbReference type="ARBA" id="ARBA00011900"/>
    </source>
</evidence>
<dbReference type="Proteomes" id="UP001295462">
    <property type="component" value="Unassembled WGS sequence"/>
</dbReference>
<keyword evidence="3 9" id="KW-0489">Methyltransferase</keyword>
<dbReference type="GO" id="GO:0009007">
    <property type="term" value="F:site-specific DNA-methyltransferase (adenine-specific) activity"/>
    <property type="evidence" value="ECO:0007669"/>
    <property type="project" value="UniProtKB-EC"/>
</dbReference>
<evidence type="ECO:0000313" key="10">
    <source>
        <dbReference type="Proteomes" id="UP001295462"/>
    </source>
</evidence>
<protein>
    <recommendedName>
        <fullName evidence="2">site-specific DNA-methyltransferase (adenine-specific)</fullName>
        <ecNumber evidence="2">2.1.1.72</ecNumber>
    </recommendedName>
</protein>
<dbReference type="GO" id="GO:0003677">
    <property type="term" value="F:DNA binding"/>
    <property type="evidence" value="ECO:0007669"/>
    <property type="project" value="InterPro"/>
</dbReference>
<evidence type="ECO:0000256" key="1">
    <source>
        <dbReference type="ARBA" id="ARBA00006594"/>
    </source>
</evidence>
<keyword evidence="4 9" id="KW-0808">Transferase</keyword>
<dbReference type="Gene3D" id="3.40.50.150">
    <property type="entry name" value="Vaccinia Virus protein VP39"/>
    <property type="match status" value="1"/>
</dbReference>
<accession>A0AAU9QVK1</accession>
<dbReference type="PRINTS" id="PR00506">
    <property type="entry name" value="D21N6MTFRASE"/>
</dbReference>
<comment type="similarity">
    <text evidence="1">Belongs to the N(4)/N(6)-methyltransferase family.</text>
</comment>
<comment type="catalytic activity">
    <reaction evidence="6">
        <text>a 2'-deoxyadenosine in DNA + S-adenosyl-L-methionine = an N(6)-methyl-2'-deoxyadenosine in DNA + S-adenosyl-L-homocysteine + H(+)</text>
        <dbReference type="Rhea" id="RHEA:15197"/>
        <dbReference type="Rhea" id="RHEA-COMP:12418"/>
        <dbReference type="Rhea" id="RHEA-COMP:12419"/>
        <dbReference type="ChEBI" id="CHEBI:15378"/>
        <dbReference type="ChEBI" id="CHEBI:57856"/>
        <dbReference type="ChEBI" id="CHEBI:59789"/>
        <dbReference type="ChEBI" id="CHEBI:90615"/>
        <dbReference type="ChEBI" id="CHEBI:90616"/>
        <dbReference type="EC" id="2.1.1.72"/>
    </reaction>
</comment>
<dbReference type="EC" id="2.1.1.72" evidence="2"/>
<comment type="caution">
    <text evidence="9">The sequence shown here is derived from an EMBL/GenBank/DDBJ whole genome shotgun (WGS) entry which is preliminary data.</text>
</comment>
<evidence type="ECO:0000256" key="5">
    <source>
        <dbReference type="ARBA" id="ARBA00022691"/>
    </source>
</evidence>
<feature type="domain" description="Type III R-M EcoP15I C-terminal" evidence="8">
    <location>
        <begin position="557"/>
        <end position="654"/>
    </location>
</feature>
<dbReference type="InterPro" id="IPR041405">
    <property type="entry name" value="T3RM_EcoP15I_C"/>
</dbReference>
<dbReference type="GO" id="GO:0032259">
    <property type="term" value="P:methylation"/>
    <property type="evidence" value="ECO:0007669"/>
    <property type="project" value="UniProtKB-KW"/>
</dbReference>
<dbReference type="EMBL" id="CAKMUD010000115">
    <property type="protein sequence ID" value="CAH1602484.1"/>
    <property type="molecule type" value="Genomic_DNA"/>
</dbReference>
<evidence type="ECO:0000259" key="8">
    <source>
        <dbReference type="Pfam" id="PF18273"/>
    </source>
</evidence>
<dbReference type="PROSITE" id="PS00092">
    <property type="entry name" value="N6_MTASE"/>
    <property type="match status" value="1"/>
</dbReference>
<dbReference type="InterPro" id="IPR002941">
    <property type="entry name" value="DNA_methylase_N4/N6"/>
</dbReference>
<gene>
    <name evidence="9" type="primary">mod</name>
    <name evidence="9" type="ORF">THF1A12_590008</name>
</gene>
<evidence type="ECO:0000259" key="7">
    <source>
        <dbReference type="Pfam" id="PF01555"/>
    </source>
</evidence>
<reference evidence="9" key="1">
    <citation type="submission" date="2022-01" db="EMBL/GenBank/DDBJ databases">
        <authorList>
            <person name="Lagorce A."/>
        </authorList>
    </citation>
    <scope>NUCLEOTIDE SEQUENCE</scope>
    <source>
        <strain evidence="9">Th15_F1_A12</strain>
    </source>
</reference>
<dbReference type="PIRSF" id="PIRSF015855">
    <property type="entry name" value="TypeIII_Mtase_mKpnI"/>
    <property type="match status" value="1"/>
</dbReference>
<dbReference type="InterPro" id="IPR002295">
    <property type="entry name" value="N4/N6-MTase_EcoPI_Mod-like"/>
</dbReference>
<dbReference type="SUPFAM" id="SSF53335">
    <property type="entry name" value="S-adenosyl-L-methionine-dependent methyltransferases"/>
    <property type="match status" value="1"/>
</dbReference>
<name>A0AAU9QVK1_9VIBR</name>
<evidence type="ECO:0000256" key="4">
    <source>
        <dbReference type="ARBA" id="ARBA00022679"/>
    </source>
</evidence>
<evidence type="ECO:0000256" key="6">
    <source>
        <dbReference type="ARBA" id="ARBA00047942"/>
    </source>
</evidence>
<proteinExistence type="inferred from homology"/>
<dbReference type="AlphaFoldDB" id="A0AAU9QVK1"/>
<dbReference type="RefSeq" id="WP_409590100.1">
    <property type="nucleotide sequence ID" value="NZ_CAKMTZ010000116.1"/>
</dbReference>
<organism evidence="9 10">
    <name type="scientific">Vibrio jasicida</name>
    <dbReference type="NCBI Taxonomy" id="766224"/>
    <lineage>
        <taxon>Bacteria</taxon>
        <taxon>Pseudomonadati</taxon>
        <taxon>Pseudomonadota</taxon>
        <taxon>Gammaproteobacteria</taxon>
        <taxon>Vibrionales</taxon>
        <taxon>Vibrionaceae</taxon>
        <taxon>Vibrio</taxon>
    </lineage>
</organism>
<dbReference type="InterPro" id="IPR002052">
    <property type="entry name" value="DNA_methylase_N6_adenine_CS"/>
</dbReference>
<evidence type="ECO:0000256" key="3">
    <source>
        <dbReference type="ARBA" id="ARBA00022603"/>
    </source>
</evidence>
<keyword evidence="5" id="KW-0949">S-adenosyl-L-methionine</keyword>
<evidence type="ECO:0000313" key="9">
    <source>
        <dbReference type="EMBL" id="CAH1602484.1"/>
    </source>
</evidence>
<sequence length="662" mass="75730">MNIKEETVYSNVETANSKQLSILKKHFPNCFDRDGNFVQERMLEVVNDSGIELSKESYSLNWLGKSYSRLLANLPPKTLIYEDVEHNAQEQHKDSKNLLIKGDNLEVLKHLVNAYSEKVKMIYIDPPYNTGSDGFIYNDDRKFTKEQLAELAGMDIEEAERILSFADQGSNSHSAWLTFMYPRLYVAKEFLKDDGVIFISIDDNESSQLKILCDEIFGEDNFISQLVWEKKKKGTFLSNSITSVKEYIYVYAKSKQFFQGLIGEINTSTETYPCINASNKREIRHIPKGITSKFREKDHFLAKGSVISASTMDLVLHSDLVIKDGHLAEDLVIEGNWRYKQDAMTQYALDGELYVTQDLYLRRIVSEPRYKTLKDLLPRVGLNADSDHRSIDINNLFSDGWGSNEDGEEELRELLKHKGLMSFPKPKKLIQKLCLALRDEDCIVMDFFAGSGTTGQAVMGLNVLDNGRRQFINIQLPEITDVNSIPYKAGYTSIFDITKSRLLNGASKLAQEFGDYQGDLGFKVFETVEDFRIEEDDKELTLSNLTMFDDVLLTDEQYQTLLTTWALYDGSELTTPIYDIDLDGYTAHLCDRRLYMIASDFSSDALKALLHKLDDTDDKDFDPNKIVYYANNFDSVKQLELNEALKSYANKKSIEIDVVVRN</sequence>
<dbReference type="GO" id="GO:0008170">
    <property type="term" value="F:N-methyltransferase activity"/>
    <property type="evidence" value="ECO:0007669"/>
    <property type="project" value="InterPro"/>
</dbReference>
<dbReference type="InterPro" id="IPR029063">
    <property type="entry name" value="SAM-dependent_MTases_sf"/>
</dbReference>
<dbReference type="Pfam" id="PF01555">
    <property type="entry name" value="N6_N4_Mtase"/>
    <property type="match status" value="1"/>
</dbReference>
<dbReference type="Pfam" id="PF18273">
    <property type="entry name" value="T3RM_EcoP15I_C"/>
    <property type="match status" value="1"/>
</dbReference>